<gene>
    <name evidence="5" type="ORF">Thi970DRAFT_04958</name>
</gene>
<dbReference type="Pfam" id="PF01381">
    <property type="entry name" value="HTH_3"/>
    <property type="match status" value="1"/>
</dbReference>
<dbReference type="InterPro" id="IPR001387">
    <property type="entry name" value="Cro/C1-type_HTH"/>
</dbReference>
<dbReference type="eggNOG" id="COG2944">
    <property type="taxonomic scope" value="Bacteria"/>
</dbReference>
<dbReference type="CDD" id="cd00093">
    <property type="entry name" value="HTH_XRE"/>
    <property type="match status" value="1"/>
</dbReference>
<dbReference type="PROSITE" id="PS50943">
    <property type="entry name" value="HTH_CROC1"/>
    <property type="match status" value="1"/>
</dbReference>
<accession>H8Z8N2</accession>
<evidence type="ECO:0000313" key="6">
    <source>
        <dbReference type="Proteomes" id="UP000002964"/>
    </source>
</evidence>
<dbReference type="Proteomes" id="UP000002964">
    <property type="component" value="Unassembled WGS sequence"/>
</dbReference>
<keyword evidence="3" id="KW-0804">Transcription</keyword>
<dbReference type="OrthoDB" id="9799384at2"/>
<dbReference type="PANTHER" id="PTHR36511">
    <property type="entry name" value="MERR FAMILY BACTERIAL REGULATORY PROTEIN"/>
    <property type="match status" value="1"/>
</dbReference>
<keyword evidence="1" id="KW-0805">Transcription regulation</keyword>
<dbReference type="RefSeq" id="WP_009151666.1">
    <property type="nucleotide sequence ID" value="NZ_CP121471.1"/>
</dbReference>
<dbReference type="AlphaFoldDB" id="H8Z8N2"/>
<evidence type="ECO:0000256" key="3">
    <source>
        <dbReference type="ARBA" id="ARBA00023163"/>
    </source>
</evidence>
<evidence type="ECO:0000313" key="5">
    <source>
        <dbReference type="EMBL" id="EIC19437.1"/>
    </source>
</evidence>
<dbReference type="HOGENOM" id="CLU_144725_0_2_6"/>
<organism evidence="5 6">
    <name type="scientific">Thiorhodovibrio frisius</name>
    <dbReference type="NCBI Taxonomy" id="631362"/>
    <lineage>
        <taxon>Bacteria</taxon>
        <taxon>Pseudomonadati</taxon>
        <taxon>Pseudomonadota</taxon>
        <taxon>Gammaproteobacteria</taxon>
        <taxon>Chromatiales</taxon>
        <taxon>Chromatiaceae</taxon>
        <taxon>Thiorhodovibrio</taxon>
    </lineage>
</organism>
<evidence type="ECO:0000256" key="2">
    <source>
        <dbReference type="ARBA" id="ARBA00023125"/>
    </source>
</evidence>
<evidence type="ECO:0000259" key="4">
    <source>
        <dbReference type="PROSITE" id="PS50943"/>
    </source>
</evidence>
<dbReference type="STRING" id="631362.Thi970DRAFT_04958"/>
<proteinExistence type="predicted"/>
<dbReference type="InterPro" id="IPR010982">
    <property type="entry name" value="Lambda_DNA-bd_dom_sf"/>
</dbReference>
<feature type="domain" description="HTH cro/C1-type" evidence="4">
    <location>
        <begin position="52"/>
        <end position="106"/>
    </location>
</feature>
<sequence>MTRTARGKTPLLDAIHETAGDLHRLSLISDTEMQQYNALCLTPVSDFDGDKIRLLRDRYQLSQTVLASLLNTSPATVRRWEADNQHPNGSAQKLLDLLERKGLETLL</sequence>
<dbReference type="GO" id="GO:0003677">
    <property type="term" value="F:DNA binding"/>
    <property type="evidence" value="ECO:0007669"/>
    <property type="project" value="UniProtKB-KW"/>
</dbReference>
<evidence type="ECO:0000256" key="1">
    <source>
        <dbReference type="ARBA" id="ARBA00023015"/>
    </source>
</evidence>
<dbReference type="InterPro" id="IPR052359">
    <property type="entry name" value="HTH-type_reg/antitoxin"/>
</dbReference>
<reference evidence="6" key="1">
    <citation type="submission" date="2011-06" db="EMBL/GenBank/DDBJ databases">
        <authorList>
            <consortium name="US DOE Joint Genome Institute (JGI-PGF)"/>
            <person name="Lucas S."/>
            <person name="Han J."/>
            <person name="Lapidus A."/>
            <person name="Cheng J.-F."/>
            <person name="Goodwin L."/>
            <person name="Pitluck S."/>
            <person name="Peters L."/>
            <person name="Land M.L."/>
            <person name="Hauser L."/>
            <person name="Vogl K."/>
            <person name="Liu Z."/>
            <person name="Overmann J."/>
            <person name="Frigaard N.-U."/>
            <person name="Bryant D.A."/>
            <person name="Woyke T.J."/>
        </authorList>
    </citation>
    <scope>NUCLEOTIDE SEQUENCE [LARGE SCALE GENOMIC DNA]</scope>
    <source>
        <strain evidence="6">970</strain>
    </source>
</reference>
<keyword evidence="2" id="KW-0238">DNA-binding</keyword>
<keyword evidence="6" id="KW-1185">Reference proteome</keyword>
<name>H8Z8N2_9GAMM</name>
<protein>
    <submittedName>
        <fullName evidence="5">Putative transcriptional regulator</fullName>
    </submittedName>
</protein>
<reference evidence="5 6" key="2">
    <citation type="submission" date="2011-11" db="EMBL/GenBank/DDBJ databases">
        <authorList>
            <consortium name="US DOE Joint Genome Institute"/>
            <person name="Lucas S."/>
            <person name="Han J."/>
            <person name="Lapidus A."/>
            <person name="Cheng J.-F."/>
            <person name="Goodwin L."/>
            <person name="Pitluck S."/>
            <person name="Peters L."/>
            <person name="Ovchinnikova G."/>
            <person name="Zhang X."/>
            <person name="Detter J.C."/>
            <person name="Han C."/>
            <person name="Tapia R."/>
            <person name="Land M."/>
            <person name="Hauser L."/>
            <person name="Kyrpides N."/>
            <person name="Ivanova N."/>
            <person name="Pagani I."/>
            <person name="Vogl K."/>
            <person name="Liu Z."/>
            <person name="Overmann J."/>
            <person name="Frigaard N.-U."/>
            <person name="Bryant D."/>
            <person name="Woyke T."/>
        </authorList>
    </citation>
    <scope>NUCLEOTIDE SEQUENCE [LARGE SCALE GENOMIC DNA]</scope>
    <source>
        <strain evidence="5 6">970</strain>
    </source>
</reference>
<dbReference type="PANTHER" id="PTHR36511:SF3">
    <property type="entry name" value="ANTITOXIN HIGA-2"/>
    <property type="match status" value="1"/>
</dbReference>
<dbReference type="EMBL" id="JH603171">
    <property type="protein sequence ID" value="EIC19437.1"/>
    <property type="molecule type" value="Genomic_DNA"/>
</dbReference>
<dbReference type="Gene3D" id="1.10.260.40">
    <property type="entry name" value="lambda repressor-like DNA-binding domains"/>
    <property type="match status" value="1"/>
</dbReference>
<dbReference type="SUPFAM" id="SSF47413">
    <property type="entry name" value="lambda repressor-like DNA-binding domains"/>
    <property type="match status" value="1"/>
</dbReference>